<protein>
    <recommendedName>
        <fullName evidence="4">Deacetylase sirtuin-type domain-containing protein</fullName>
    </recommendedName>
</protein>
<dbReference type="AlphaFoldDB" id="A0A9P7ZRJ8"/>
<dbReference type="Proteomes" id="UP000887229">
    <property type="component" value="Unassembled WGS sequence"/>
</dbReference>
<evidence type="ECO:0000313" key="2">
    <source>
        <dbReference type="EMBL" id="KAG9256353.1"/>
    </source>
</evidence>
<comment type="caution">
    <text evidence="2">The sequence shown here is derived from an EMBL/GenBank/DDBJ whole genome shotgun (WGS) entry which is preliminary data.</text>
</comment>
<accession>A0A9P7ZRJ8</accession>
<evidence type="ECO:0000256" key="1">
    <source>
        <dbReference type="SAM" id="MobiDB-lite"/>
    </source>
</evidence>
<dbReference type="EMBL" id="MU251248">
    <property type="protein sequence ID" value="KAG9256353.1"/>
    <property type="molecule type" value="Genomic_DNA"/>
</dbReference>
<reference evidence="2" key="1">
    <citation type="journal article" date="2021" name="IMA Fungus">
        <title>Genomic characterization of three marine fungi, including Emericellopsis atlantica sp. nov. with signatures of a generalist lifestyle and marine biomass degradation.</title>
        <authorList>
            <person name="Hagestad O.C."/>
            <person name="Hou L."/>
            <person name="Andersen J.H."/>
            <person name="Hansen E.H."/>
            <person name="Altermark B."/>
            <person name="Li C."/>
            <person name="Kuhnert E."/>
            <person name="Cox R.J."/>
            <person name="Crous P.W."/>
            <person name="Spatafora J.W."/>
            <person name="Lail K."/>
            <person name="Amirebrahimi M."/>
            <person name="Lipzen A."/>
            <person name="Pangilinan J."/>
            <person name="Andreopoulos W."/>
            <person name="Hayes R.D."/>
            <person name="Ng V."/>
            <person name="Grigoriev I.V."/>
            <person name="Jackson S.A."/>
            <person name="Sutton T.D.S."/>
            <person name="Dobson A.D.W."/>
            <person name="Rama T."/>
        </authorList>
    </citation>
    <scope>NUCLEOTIDE SEQUENCE</scope>
    <source>
        <strain evidence="2">TS7</strain>
    </source>
</reference>
<evidence type="ECO:0008006" key="4">
    <source>
        <dbReference type="Google" id="ProtNLM"/>
    </source>
</evidence>
<sequence>MLLPNIVFLNDPNHLVDVAREAVTLDTKAPPDLFLIIGTSLNPQLPGPQNLVKKDTESVYEGGHKVICINKSCISGLEEWNDYWLEEDLEKFANEYRGPASSNCNDSPAQKNNPARQKTPRVGKISLEASQLNDETRRRILVI</sequence>
<dbReference type="GeneID" id="70292984"/>
<evidence type="ECO:0000313" key="3">
    <source>
        <dbReference type="Proteomes" id="UP000887229"/>
    </source>
</evidence>
<keyword evidence="3" id="KW-1185">Reference proteome</keyword>
<name>A0A9P7ZRJ8_9HYPO</name>
<feature type="compositionally biased region" description="Polar residues" evidence="1">
    <location>
        <begin position="100"/>
        <end position="116"/>
    </location>
</feature>
<proteinExistence type="predicted"/>
<dbReference type="RefSeq" id="XP_046120277.1">
    <property type="nucleotide sequence ID" value="XM_046262081.1"/>
</dbReference>
<feature type="region of interest" description="Disordered" evidence="1">
    <location>
        <begin position="96"/>
        <end position="122"/>
    </location>
</feature>
<dbReference type="SUPFAM" id="SSF52467">
    <property type="entry name" value="DHS-like NAD/FAD-binding domain"/>
    <property type="match status" value="1"/>
</dbReference>
<dbReference type="InterPro" id="IPR029035">
    <property type="entry name" value="DHS-like_NAD/FAD-binding_dom"/>
</dbReference>
<organism evidence="2 3">
    <name type="scientific">Emericellopsis atlantica</name>
    <dbReference type="NCBI Taxonomy" id="2614577"/>
    <lineage>
        <taxon>Eukaryota</taxon>
        <taxon>Fungi</taxon>
        <taxon>Dikarya</taxon>
        <taxon>Ascomycota</taxon>
        <taxon>Pezizomycotina</taxon>
        <taxon>Sordariomycetes</taxon>
        <taxon>Hypocreomycetidae</taxon>
        <taxon>Hypocreales</taxon>
        <taxon>Bionectriaceae</taxon>
        <taxon>Emericellopsis</taxon>
    </lineage>
</organism>
<gene>
    <name evidence="2" type="ORF">F5Z01DRAFT_634672</name>
</gene>